<dbReference type="InterPro" id="IPR012837">
    <property type="entry name" value="NrdG"/>
</dbReference>
<dbReference type="SFLD" id="SFLDF00299">
    <property type="entry name" value="anaerobic_ribonucleoside-triph"/>
    <property type="match status" value="1"/>
</dbReference>
<keyword evidence="4" id="KW-0479">Metal-binding</keyword>
<keyword evidence="5" id="KW-0408">Iron</keyword>
<dbReference type="InterPro" id="IPR058240">
    <property type="entry name" value="rSAM_sf"/>
</dbReference>
<dbReference type="GO" id="GO:0043365">
    <property type="term" value="F:[formate-C-acetyltransferase]-activating enzyme activity"/>
    <property type="evidence" value="ECO:0007669"/>
    <property type="project" value="InterPro"/>
</dbReference>
<keyword evidence="8" id="KW-1185">Reference proteome</keyword>
<dbReference type="Gene3D" id="3.20.20.70">
    <property type="entry name" value="Aldolase class I"/>
    <property type="match status" value="1"/>
</dbReference>
<name>A0AAW7TG27_9BACL</name>
<comment type="cofactor">
    <cofactor evidence="1">
        <name>[4Fe-4S] cluster</name>
        <dbReference type="ChEBI" id="CHEBI:49883"/>
    </cofactor>
</comment>
<evidence type="ECO:0000256" key="4">
    <source>
        <dbReference type="ARBA" id="ARBA00022723"/>
    </source>
</evidence>
<dbReference type="CDD" id="cd01335">
    <property type="entry name" value="Radical_SAM"/>
    <property type="match status" value="1"/>
</dbReference>
<dbReference type="GO" id="GO:0051539">
    <property type="term" value="F:4 iron, 4 sulfur cluster binding"/>
    <property type="evidence" value="ECO:0007669"/>
    <property type="project" value="UniProtKB-KW"/>
</dbReference>
<dbReference type="RefSeq" id="WP_240483416.1">
    <property type="nucleotide sequence ID" value="NZ_CP012152.1"/>
</dbReference>
<dbReference type="SFLD" id="SFLDS00029">
    <property type="entry name" value="Radical_SAM"/>
    <property type="match status" value="1"/>
</dbReference>
<organism evidence="7 8">
    <name type="scientific">Anoxybacillus gonensis</name>
    <dbReference type="NCBI Taxonomy" id="198467"/>
    <lineage>
        <taxon>Bacteria</taxon>
        <taxon>Bacillati</taxon>
        <taxon>Bacillota</taxon>
        <taxon>Bacilli</taxon>
        <taxon>Bacillales</taxon>
        <taxon>Anoxybacillaceae</taxon>
        <taxon>Anoxybacillus</taxon>
    </lineage>
</organism>
<keyword evidence="3" id="KW-0949">S-adenosyl-L-methionine</keyword>
<evidence type="ECO:0000256" key="3">
    <source>
        <dbReference type="ARBA" id="ARBA00022691"/>
    </source>
</evidence>
<dbReference type="Pfam" id="PF13353">
    <property type="entry name" value="Fer4_12"/>
    <property type="match status" value="1"/>
</dbReference>
<evidence type="ECO:0000256" key="5">
    <source>
        <dbReference type="ARBA" id="ARBA00023004"/>
    </source>
</evidence>
<evidence type="ECO:0000256" key="1">
    <source>
        <dbReference type="ARBA" id="ARBA00001966"/>
    </source>
</evidence>
<gene>
    <name evidence="7" type="ORF">NBU54_05825</name>
</gene>
<dbReference type="SFLD" id="SFLDG01066">
    <property type="entry name" value="organic_radical-activating_enz"/>
    <property type="match status" value="1"/>
</dbReference>
<evidence type="ECO:0000256" key="6">
    <source>
        <dbReference type="ARBA" id="ARBA00023014"/>
    </source>
</evidence>
<evidence type="ECO:0000256" key="2">
    <source>
        <dbReference type="ARBA" id="ARBA00022485"/>
    </source>
</evidence>
<evidence type="ECO:0000313" key="7">
    <source>
        <dbReference type="EMBL" id="MDO0877177.1"/>
    </source>
</evidence>
<dbReference type="AlphaFoldDB" id="A0AAW7TG27"/>
<dbReference type="EMBL" id="JAMOGB010000004">
    <property type="protein sequence ID" value="MDO0877177.1"/>
    <property type="molecule type" value="Genomic_DNA"/>
</dbReference>
<evidence type="ECO:0000313" key="8">
    <source>
        <dbReference type="Proteomes" id="UP001176117"/>
    </source>
</evidence>
<dbReference type="GO" id="GO:0046872">
    <property type="term" value="F:metal ion binding"/>
    <property type="evidence" value="ECO:0007669"/>
    <property type="project" value="UniProtKB-KW"/>
</dbReference>
<dbReference type="SUPFAM" id="SSF102114">
    <property type="entry name" value="Radical SAM enzymes"/>
    <property type="match status" value="1"/>
</dbReference>
<reference evidence="7" key="1">
    <citation type="submission" date="2022-05" db="EMBL/GenBank/DDBJ databases">
        <title>Genome-based reclassification of Anoxybacillus salavatliensis Cihan et al. as a later heterotypic synonym of Anoxybacillus gonensis Belduz et al. 2003.</title>
        <authorList>
            <person name="Inan Bektas K."/>
            <person name="Guler H.I."/>
            <person name="Belduz A.O."/>
            <person name="Canakci S."/>
        </authorList>
    </citation>
    <scope>NUCLEOTIDE SEQUENCE</scope>
    <source>
        <strain evidence="7">NCIMB 13933</strain>
    </source>
</reference>
<dbReference type="InterPro" id="IPR034457">
    <property type="entry name" value="Organic_radical-activating"/>
</dbReference>
<dbReference type="Proteomes" id="UP001176117">
    <property type="component" value="Unassembled WGS sequence"/>
</dbReference>
<dbReference type="InterPro" id="IPR007197">
    <property type="entry name" value="rSAM"/>
</dbReference>
<accession>A0AAW7TG27</accession>
<comment type="caution">
    <text evidence="7">The sequence shown here is derived from an EMBL/GenBank/DDBJ whole genome shotgun (WGS) entry which is preliminary data.</text>
</comment>
<dbReference type="InterPro" id="IPR013785">
    <property type="entry name" value="Aldolase_TIM"/>
</dbReference>
<keyword evidence="6" id="KW-0411">Iron-sulfur</keyword>
<keyword evidence="2" id="KW-0004">4Fe-4S</keyword>
<dbReference type="PANTHER" id="PTHR30352:SF2">
    <property type="entry name" value="ANAEROBIC RIBONUCLEOSIDE-TRIPHOSPHATE REDUCTASE-ACTIVATING PROTEIN"/>
    <property type="match status" value="1"/>
</dbReference>
<dbReference type="GO" id="GO:0004748">
    <property type="term" value="F:ribonucleoside-diphosphate reductase activity, thioredoxin disulfide as acceptor"/>
    <property type="evidence" value="ECO:0007669"/>
    <property type="project" value="TreeGrafter"/>
</dbReference>
<dbReference type="PANTHER" id="PTHR30352">
    <property type="entry name" value="PYRUVATE FORMATE-LYASE-ACTIVATING ENZYME"/>
    <property type="match status" value="1"/>
</dbReference>
<dbReference type="SFLD" id="SFLDG01063">
    <property type="entry name" value="activating_enzymes__group_1"/>
    <property type="match status" value="1"/>
</dbReference>
<sequence length="196" mass="22424">MVEGPGKRSCLWVQGCSIRCQGCVVPWTWDQNKGKKKEIQALFAEIERSKREHGIEGVTFLGGEPFDQARPLAKLAAMVKEIGLSVMTFTGYLYEDIISSNNPHHMELLQMTDLLVDGPFIKEKLDVSRPWVGSSNQRYHFLTPRYEYLREQLLSIPNKVEVRLNIDGSVAVNGMVTLDLLKEILLEKEYKVEKKR</sequence>
<protein>
    <submittedName>
        <fullName evidence="7">Radical SAM protein</fullName>
    </submittedName>
</protein>
<proteinExistence type="predicted"/>